<name>A0A0T5XAE2_9BACT</name>
<dbReference type="AlphaFoldDB" id="A0A0T5XAE2"/>
<evidence type="ECO:0008006" key="4">
    <source>
        <dbReference type="Google" id="ProtNLM"/>
    </source>
</evidence>
<dbReference type="EMBL" id="ACJX03000001">
    <property type="protein sequence ID" value="KRT34677.1"/>
    <property type="molecule type" value="Genomic_DNA"/>
</dbReference>
<organism evidence="2 3">
    <name type="scientific">Acetomicrobium hydrogeniformans ATCC BAA-1850</name>
    <dbReference type="NCBI Taxonomy" id="592015"/>
    <lineage>
        <taxon>Bacteria</taxon>
        <taxon>Thermotogati</taxon>
        <taxon>Synergistota</taxon>
        <taxon>Synergistia</taxon>
        <taxon>Synergistales</taxon>
        <taxon>Acetomicrobiaceae</taxon>
        <taxon>Acetomicrobium</taxon>
    </lineage>
</organism>
<dbReference type="Pfam" id="PF10670">
    <property type="entry name" value="DUF4198"/>
    <property type="match status" value="1"/>
</dbReference>
<dbReference type="STRING" id="592015.HMPREF1705_03915"/>
<protein>
    <recommendedName>
        <fullName evidence="4">Nickel transport complex, NikM subunit, transmembrane</fullName>
    </recommendedName>
</protein>
<evidence type="ECO:0000256" key="1">
    <source>
        <dbReference type="SAM" id="SignalP"/>
    </source>
</evidence>
<dbReference type="InterPro" id="IPR019613">
    <property type="entry name" value="DUF4198"/>
</dbReference>
<accession>A0A0T5XAE2</accession>
<evidence type="ECO:0000313" key="2">
    <source>
        <dbReference type="EMBL" id="KRT34677.1"/>
    </source>
</evidence>
<comment type="caution">
    <text evidence="2">The sequence shown here is derived from an EMBL/GenBank/DDBJ whole genome shotgun (WGS) entry which is preliminary data.</text>
</comment>
<keyword evidence="3" id="KW-1185">Reference proteome</keyword>
<gene>
    <name evidence="2" type="ORF">HMPREF1705_03915</name>
</gene>
<proteinExistence type="predicted"/>
<keyword evidence="1" id="KW-0732">Signal</keyword>
<feature type="chain" id="PRO_5006666429" description="Nickel transport complex, NikM subunit, transmembrane" evidence="1">
    <location>
        <begin position="28"/>
        <end position="262"/>
    </location>
</feature>
<evidence type="ECO:0000313" key="3">
    <source>
        <dbReference type="Proteomes" id="UP000005273"/>
    </source>
</evidence>
<dbReference type="OrthoDB" id="9780723at2"/>
<dbReference type="eggNOG" id="COG5266">
    <property type="taxonomic scope" value="Bacteria"/>
</dbReference>
<feature type="signal peptide" evidence="1">
    <location>
        <begin position="1"/>
        <end position="27"/>
    </location>
</feature>
<sequence>MNKVLSRIFFAVFVAFCVCLSSSPSWAHFQVILPDKNVISQNENSELNLRLLFTHPFEQEMMDMEKPEKFGVVVRSENIDLMKHLKVRKNDSDLRYWEAVFDVKRPGDHIFYVEPSPYWEEAENKYIIHYAKTVVNAFGMEESWQKPLGLRVEIVPLTRPYGLWPGNVFQGKVIMEGKPLAAAVIEVEYYNEGKKVKAPSDVYVTQVVRTDDQGVFTYAMPWDGWWGFAALVDAPEKMKSPGGENADIELGAVIWIKAERGN</sequence>
<reference evidence="3" key="1">
    <citation type="submission" date="2012-09" db="EMBL/GenBank/DDBJ databases">
        <authorList>
            <person name="Weinstock G."/>
            <person name="Sodergren E."/>
            <person name="Clifton S."/>
            <person name="Fulton L."/>
            <person name="Fulton B."/>
            <person name="Courtney L."/>
            <person name="Fronick C."/>
            <person name="Harrison M."/>
            <person name="Strong C."/>
            <person name="Farmer C."/>
            <person name="Delehaunty K."/>
            <person name="Markovic C."/>
            <person name="Hall O."/>
            <person name="Minx P."/>
            <person name="Tomlinson C."/>
            <person name="Mitreva M."/>
            <person name="Nelson J."/>
            <person name="Hou S."/>
            <person name="Wollam A."/>
            <person name="Pepin K.H."/>
            <person name="Johnson M."/>
            <person name="Bhonagiri V."/>
            <person name="Nash W.E."/>
            <person name="Suruliraj S."/>
            <person name="Warren W."/>
            <person name="Chinwalla A."/>
            <person name="Mardis E.R."/>
            <person name="Wilson R.K."/>
        </authorList>
    </citation>
    <scope>NUCLEOTIDE SEQUENCE [LARGE SCALE GENOMIC DNA]</scope>
    <source>
        <strain evidence="3">OS1</strain>
    </source>
</reference>
<dbReference type="RefSeq" id="WP_009200448.1">
    <property type="nucleotide sequence ID" value="NZ_ACJX03000001.1"/>
</dbReference>
<dbReference type="Proteomes" id="UP000005273">
    <property type="component" value="Unassembled WGS sequence"/>
</dbReference>